<evidence type="ECO:0000256" key="1">
    <source>
        <dbReference type="ARBA" id="ARBA00000185"/>
    </source>
</evidence>
<dbReference type="InterPro" id="IPR006691">
    <property type="entry name" value="GyrA/parC_rep"/>
</dbReference>
<dbReference type="Gene3D" id="1.10.268.10">
    <property type="entry name" value="Topoisomerase, domain 3"/>
    <property type="match status" value="1"/>
</dbReference>
<dbReference type="GO" id="GO:0005524">
    <property type="term" value="F:ATP binding"/>
    <property type="evidence" value="ECO:0007669"/>
    <property type="project" value="UniProtKB-KW"/>
</dbReference>
<dbReference type="InterPro" id="IPR004860">
    <property type="entry name" value="LAGLIDADG_dom"/>
</dbReference>
<dbReference type="Pfam" id="PF03989">
    <property type="entry name" value="DNA_gyraseA_C"/>
    <property type="match status" value="3"/>
</dbReference>
<keyword evidence="11 14" id="KW-0238">DNA-binding</keyword>
<dbReference type="GO" id="GO:0006265">
    <property type="term" value="P:DNA topological change"/>
    <property type="evidence" value="ECO:0007669"/>
    <property type="project" value="UniProtKB-UniRule"/>
</dbReference>
<organism evidence="18 19">
    <name type="scientific">Venenivibrio stagnispumantis</name>
    <dbReference type="NCBI Taxonomy" id="407998"/>
    <lineage>
        <taxon>Bacteria</taxon>
        <taxon>Pseudomonadati</taxon>
        <taxon>Aquificota</taxon>
        <taxon>Aquificia</taxon>
        <taxon>Aquificales</taxon>
        <taxon>Hydrogenothermaceae</taxon>
        <taxon>Venenivibrio</taxon>
    </lineage>
</organism>
<evidence type="ECO:0000256" key="15">
    <source>
        <dbReference type="SAM" id="Coils"/>
    </source>
</evidence>
<dbReference type="InterPro" id="IPR013760">
    <property type="entry name" value="Topo_IIA-like_dom_sf"/>
</dbReference>
<protein>
    <recommendedName>
        <fullName evidence="13">DNA gyrase subunit A</fullName>
        <ecNumber evidence="4">5.6.2.2</ecNumber>
    </recommendedName>
</protein>
<evidence type="ECO:0000313" key="18">
    <source>
        <dbReference type="EMBL" id="SMP12873.1"/>
    </source>
</evidence>
<dbReference type="InterPro" id="IPR030934">
    <property type="entry name" value="Intein_C"/>
</dbReference>
<comment type="caution">
    <text evidence="18">The sequence shown here is derived from an EMBL/GenBank/DDBJ whole genome shotgun (WGS) entry which is preliminary data.</text>
</comment>
<keyword evidence="19" id="KW-1185">Reference proteome</keyword>
<evidence type="ECO:0000256" key="14">
    <source>
        <dbReference type="PROSITE-ProRule" id="PRU01384"/>
    </source>
</evidence>
<dbReference type="GO" id="GO:0003677">
    <property type="term" value="F:DNA binding"/>
    <property type="evidence" value="ECO:0007669"/>
    <property type="project" value="UniProtKB-UniRule"/>
</dbReference>
<dbReference type="FunFam" id="3.30.1360.40:FF:000002">
    <property type="entry name" value="DNA gyrase subunit A"/>
    <property type="match status" value="1"/>
</dbReference>
<dbReference type="SMART" id="SM00305">
    <property type="entry name" value="HintC"/>
    <property type="match status" value="1"/>
</dbReference>
<comment type="function">
    <text evidence="2">A type II topoisomerase that negatively supercoils closed circular double-stranded (ds) DNA in an ATP-dependent manner to modulate DNA topology and maintain chromosomes in an underwound state. Negative supercoiling favors strand separation, and DNA replication, transcription, recombination and repair, all of which involve strand separation. Also able to catalyze the interconversion of other topological isomers of dsDNA rings, including catenanes and knotted rings. Type II topoisomerases break and join 2 DNA strands simultaneously in an ATP-dependent manner.</text>
</comment>
<dbReference type="InterPro" id="IPR002205">
    <property type="entry name" value="Topo_IIA_dom_A"/>
</dbReference>
<dbReference type="FunFam" id="1.10.268.10:FF:000001">
    <property type="entry name" value="DNA gyrase subunit A"/>
    <property type="match status" value="1"/>
</dbReference>
<dbReference type="SUPFAM" id="SSF55608">
    <property type="entry name" value="Homing endonucleases"/>
    <property type="match status" value="1"/>
</dbReference>
<dbReference type="Pfam" id="PF14890">
    <property type="entry name" value="Intein_splicing"/>
    <property type="match status" value="1"/>
</dbReference>
<evidence type="ECO:0000256" key="8">
    <source>
        <dbReference type="ARBA" id="ARBA00022840"/>
    </source>
</evidence>
<evidence type="ECO:0000256" key="9">
    <source>
        <dbReference type="ARBA" id="ARBA00023000"/>
    </source>
</evidence>
<dbReference type="EC" id="5.6.2.2" evidence="4"/>
<dbReference type="Gene3D" id="3.10.28.10">
    <property type="entry name" value="Homing endonucleases"/>
    <property type="match status" value="1"/>
</dbReference>
<dbReference type="Gene3D" id="2.120.10.90">
    <property type="entry name" value="DNA gyrase/topoisomerase IV, subunit A, C-terminal"/>
    <property type="match status" value="1"/>
</dbReference>
<dbReference type="Pfam" id="PF00521">
    <property type="entry name" value="DNA_topoisoIV"/>
    <property type="match status" value="2"/>
</dbReference>
<dbReference type="InterPro" id="IPR013757">
    <property type="entry name" value="Topo_IIA_A_a_sf"/>
</dbReference>
<keyword evidence="6" id="KW-0547">Nucleotide-binding</keyword>
<evidence type="ECO:0000259" key="16">
    <source>
        <dbReference type="PROSITE" id="PS50819"/>
    </source>
</evidence>
<evidence type="ECO:0000256" key="5">
    <source>
        <dbReference type="ARBA" id="ARBA00022490"/>
    </source>
</evidence>
<evidence type="ECO:0000313" key="19">
    <source>
        <dbReference type="Proteomes" id="UP001157947"/>
    </source>
</evidence>
<dbReference type="Gene3D" id="2.170.16.10">
    <property type="entry name" value="Hedgehog/Intein (Hint) domain"/>
    <property type="match status" value="2"/>
</dbReference>
<keyword evidence="7" id="KW-0068">Autocatalytic cleavage</keyword>
<dbReference type="SUPFAM" id="SSF51294">
    <property type="entry name" value="Hedgehog/intein (Hint) domain"/>
    <property type="match status" value="1"/>
</dbReference>
<dbReference type="GO" id="GO:0016539">
    <property type="term" value="P:intein-mediated protein splicing"/>
    <property type="evidence" value="ECO:0007669"/>
    <property type="project" value="InterPro"/>
</dbReference>
<evidence type="ECO:0000256" key="4">
    <source>
        <dbReference type="ARBA" id="ARBA00012895"/>
    </source>
</evidence>
<evidence type="ECO:0000256" key="7">
    <source>
        <dbReference type="ARBA" id="ARBA00022813"/>
    </source>
</evidence>
<dbReference type="CDD" id="cd00081">
    <property type="entry name" value="Hint"/>
    <property type="match status" value="1"/>
</dbReference>
<dbReference type="SMART" id="SM00434">
    <property type="entry name" value="TOP4c"/>
    <property type="match status" value="2"/>
</dbReference>
<feature type="coiled-coil region" evidence="15">
    <location>
        <begin position="802"/>
        <end position="836"/>
    </location>
</feature>
<dbReference type="SMART" id="SM00306">
    <property type="entry name" value="HintN"/>
    <property type="match status" value="1"/>
</dbReference>
<dbReference type="InterPro" id="IPR035516">
    <property type="entry name" value="Gyrase/topoIV_suA_C"/>
</dbReference>
<feature type="domain" description="DOD-type homing endonuclease" evidence="16">
    <location>
        <begin position="246"/>
        <end position="344"/>
    </location>
</feature>
<dbReference type="InterPro" id="IPR003587">
    <property type="entry name" value="Hint_dom_N"/>
</dbReference>
<evidence type="ECO:0000256" key="3">
    <source>
        <dbReference type="ARBA" id="ARBA00008263"/>
    </source>
</evidence>
<sequence>MSEEIIKVPIEEEVKSSYIDYAMSVIVGRAIPDVRDGLKPVQRRILYAMYEEGMHPNKPYKKSARTVGNVIAKYHPHGDAAVYDALVRMAQDFTLRYPLIEGQGNFGSIDGDPPAAMRYCVVGDTLINTDKGLIKIKDLVPNSQLNSDNPIDIKVQSLNRKINHSDMFFNSGEHYTIKIETEEGYEIEGSYNHPVLVFERSKTKYRKPVYVWKTLDKIKEGDYIVVSRFNDIDSIQDLLTEEEAVLLGSYIAYGNIIKGENLNYKIDRDWHSSNIKSKKVIQKIKEKEIPSIVLKSSKNIQKSFLKALFEKDAVVDEEKSSIYLFSKSKNLLKQIQILLLNFGIISKIEKDLYLNYLSISEYSNIKLFYENVGFLTEEKQKKLKNILKNNNWLTDRTEFIPYLREYIFRKYNLNLNINRYYKIENIWHQIKEIFDFNDIQFLKELLKNRYYFAKVKNIRKTGKKVVYSIRVNSDCHSFVANGIINHNTEARLTKLAMEMLADIEKNTVDMSLNFDASLQEPTVLPSKFPNFICNGTSGIAVGLATNIPPHNLREVGEALKYLAQFPDATIEEICQFIKAPDFPTGGTIISSQEEIINIYKSAKGSITVRGKARIEKLPGNRQRIVIYEIPYQVNKVELIKKIAELVKTGKEKGISDLRDESDRTGIRIVIELKREADPEKVLKKLYKSTPLEKNIPINLTVLADKQPKVMTLKEILAEFIKHRLEVITRRTLFDLEKAENRSHILEGLIKALENADNIIDTIRKAKDISEARNQLIDKFNLSEKQANAILDMRLSRFTALETEKLKEEQNQLKLDIEKYKKILSSEEEKINIFIEEMDEIISKYADERKTSIISAEKDLTFKEDYIFAVLNSGRIIKYKLAEPYTKEELFNKVIQDVSNSSVPREKIISLQMVDSSKPVCFITEKATAYWSLVIDLPEKIDIDSDIVGTAYQSEGEENRVFLISKKGFIKRMSDEDIFYKSQAHNIMPLDEDDALCTAFADQDNTVLGIYTRKADLLIFERNEIRITKDKAKGISAIDLDPSDEVVGGFLLKEDKKYLLTITEKGYAKLVPVEEFPTKKRGQKGLMTVKLNKDDALSVILPVNINDTVILSLESGRILKTKIDEKVFPTSKRTAIGELLFKDKVIGAILYPEVKE</sequence>
<evidence type="ECO:0000256" key="6">
    <source>
        <dbReference type="ARBA" id="ARBA00022741"/>
    </source>
</evidence>
<evidence type="ECO:0000256" key="2">
    <source>
        <dbReference type="ARBA" id="ARBA00001978"/>
    </source>
</evidence>
<dbReference type="InterPro" id="IPR027434">
    <property type="entry name" value="Homing_endonucl"/>
</dbReference>
<gene>
    <name evidence="18" type="ORF">SAMN06264868_11014</name>
</gene>
<comment type="catalytic activity">
    <reaction evidence="1 14">
        <text>ATP-dependent breakage, passage and rejoining of double-stranded DNA.</text>
        <dbReference type="EC" id="5.6.2.2"/>
    </reaction>
</comment>
<dbReference type="PROSITE" id="PS52040">
    <property type="entry name" value="TOPO_IIA"/>
    <property type="match status" value="1"/>
</dbReference>
<evidence type="ECO:0000256" key="11">
    <source>
        <dbReference type="ARBA" id="ARBA00023125"/>
    </source>
</evidence>
<comment type="similarity">
    <text evidence="3">Belongs to the type II topoisomerase GyrA/ParC subunit family.</text>
</comment>
<dbReference type="CDD" id="cd00187">
    <property type="entry name" value="TOP4c"/>
    <property type="match status" value="1"/>
</dbReference>
<dbReference type="InterPro" id="IPR003586">
    <property type="entry name" value="Hint_dom_C"/>
</dbReference>
<dbReference type="SUPFAM" id="SSF101904">
    <property type="entry name" value="GyrA/ParC C-terminal domain-like"/>
    <property type="match status" value="1"/>
</dbReference>
<dbReference type="PROSITE" id="PS50817">
    <property type="entry name" value="INTEIN_N_TER"/>
    <property type="match status" value="1"/>
</dbReference>
<keyword evidence="5" id="KW-0963">Cytoplasm</keyword>
<dbReference type="InterPro" id="IPR050220">
    <property type="entry name" value="Type_II_DNA_Topoisomerases"/>
</dbReference>
<name>A0AA45WLX1_9AQUI</name>
<dbReference type="Proteomes" id="UP001157947">
    <property type="component" value="Unassembled WGS sequence"/>
</dbReference>
<dbReference type="GO" id="GO:0003918">
    <property type="term" value="F:DNA topoisomerase type II (double strand cut, ATP-hydrolyzing) activity"/>
    <property type="evidence" value="ECO:0007669"/>
    <property type="project" value="UniProtKB-EC"/>
</dbReference>
<dbReference type="Gene3D" id="3.90.199.10">
    <property type="entry name" value="Topoisomerase II, domain 5"/>
    <property type="match status" value="2"/>
</dbReference>
<keyword evidence="12 14" id="KW-0413">Isomerase</keyword>
<dbReference type="PRINTS" id="PR00379">
    <property type="entry name" value="INTEIN"/>
</dbReference>
<evidence type="ECO:0000256" key="10">
    <source>
        <dbReference type="ARBA" id="ARBA00023029"/>
    </source>
</evidence>
<accession>A0AA45WLX1</accession>
<keyword evidence="15" id="KW-0175">Coiled coil</keyword>
<reference evidence="18" key="1">
    <citation type="submission" date="2017-05" db="EMBL/GenBank/DDBJ databases">
        <authorList>
            <person name="Varghese N."/>
            <person name="Submissions S."/>
        </authorList>
    </citation>
    <scope>NUCLEOTIDE SEQUENCE</scope>
    <source>
        <strain evidence="18">DSM 18763</strain>
    </source>
</reference>
<dbReference type="EMBL" id="FXTX01000010">
    <property type="protein sequence ID" value="SMP12873.1"/>
    <property type="molecule type" value="Genomic_DNA"/>
</dbReference>
<feature type="active site" description="O-(5'-phospho-DNA)-tyrosine intermediate" evidence="14">
    <location>
        <position position="119"/>
    </location>
</feature>
<dbReference type="Gene3D" id="3.30.1360.40">
    <property type="match status" value="1"/>
</dbReference>
<dbReference type="GO" id="GO:0009330">
    <property type="term" value="C:DNA topoisomerase type II (double strand cut, ATP-hydrolyzing) complex"/>
    <property type="evidence" value="ECO:0007669"/>
    <property type="project" value="TreeGrafter"/>
</dbReference>
<dbReference type="InterPro" id="IPR004042">
    <property type="entry name" value="Intein_endonuc_central"/>
</dbReference>
<dbReference type="PROSITE" id="PS50818">
    <property type="entry name" value="INTEIN_C_TER"/>
    <property type="match status" value="1"/>
</dbReference>
<dbReference type="PROSITE" id="PS50819">
    <property type="entry name" value="INTEIN_ENDONUCLEASE"/>
    <property type="match status" value="1"/>
</dbReference>
<dbReference type="GO" id="GO:0004519">
    <property type="term" value="F:endonuclease activity"/>
    <property type="evidence" value="ECO:0007669"/>
    <property type="project" value="InterPro"/>
</dbReference>
<dbReference type="PANTHER" id="PTHR43493">
    <property type="entry name" value="DNA GYRASE/TOPOISOMERASE SUBUNIT A"/>
    <property type="match status" value="1"/>
</dbReference>
<dbReference type="InterPro" id="IPR006142">
    <property type="entry name" value="INTEIN"/>
</dbReference>
<dbReference type="Pfam" id="PF14528">
    <property type="entry name" value="LAGLIDADG_3"/>
    <property type="match status" value="1"/>
</dbReference>
<keyword evidence="9" id="KW-0651">Protein splicing</keyword>
<dbReference type="PANTHER" id="PTHR43493:SF5">
    <property type="entry name" value="DNA GYRASE SUBUNIT A, CHLOROPLASTIC_MITOCHONDRIAL"/>
    <property type="match status" value="1"/>
</dbReference>
<dbReference type="InterPro" id="IPR006141">
    <property type="entry name" value="Intein_N"/>
</dbReference>
<evidence type="ECO:0000256" key="12">
    <source>
        <dbReference type="ARBA" id="ARBA00023235"/>
    </source>
</evidence>
<dbReference type="SUPFAM" id="SSF56719">
    <property type="entry name" value="Type II DNA topoisomerase"/>
    <property type="match status" value="2"/>
</dbReference>
<proteinExistence type="inferred from homology"/>
<evidence type="ECO:0000259" key="17">
    <source>
        <dbReference type="PROSITE" id="PS52040"/>
    </source>
</evidence>
<dbReference type="AlphaFoldDB" id="A0AA45WLX1"/>
<dbReference type="NCBIfam" id="TIGR01445">
    <property type="entry name" value="intein_Nterm"/>
    <property type="match status" value="1"/>
</dbReference>
<dbReference type="InterPro" id="IPR013758">
    <property type="entry name" value="Topo_IIA_A/C_ab"/>
</dbReference>
<dbReference type="GO" id="GO:0005737">
    <property type="term" value="C:cytoplasm"/>
    <property type="evidence" value="ECO:0007669"/>
    <property type="project" value="TreeGrafter"/>
</dbReference>
<feature type="domain" description="Topo IIA-type catalytic" evidence="17">
    <location>
        <begin position="31"/>
        <end position="865"/>
    </location>
</feature>
<keyword evidence="10 14" id="KW-0799">Topoisomerase</keyword>
<evidence type="ECO:0000256" key="13">
    <source>
        <dbReference type="ARBA" id="ARBA00026190"/>
    </source>
</evidence>
<keyword evidence="8" id="KW-0067">ATP-binding</keyword>
<dbReference type="InterPro" id="IPR036844">
    <property type="entry name" value="Hint_dom_sf"/>
</dbReference>